<dbReference type="GeneID" id="67181550"/>
<keyword evidence="2" id="KW-0479">Metal-binding</keyword>
<dbReference type="PANTHER" id="PTHR37326:SF2">
    <property type="entry name" value="SUCCINYLGLUTAMATE DESUCCINYLASE_ASPARTOACYLASE FAMILY PROTEIN"/>
    <property type="match status" value="1"/>
</dbReference>
<dbReference type="GO" id="GO:0046872">
    <property type="term" value="F:metal ion binding"/>
    <property type="evidence" value="ECO:0007669"/>
    <property type="project" value="UniProtKB-KW"/>
</dbReference>
<dbReference type="SUPFAM" id="SSF53187">
    <property type="entry name" value="Zn-dependent exopeptidases"/>
    <property type="match status" value="1"/>
</dbReference>
<evidence type="ECO:0000313" key="6">
    <source>
        <dbReference type="EMBL" id="ADN75535.1"/>
    </source>
</evidence>
<accession>E1SM03</accession>
<dbReference type="RefSeq" id="WP_013344841.1">
    <property type="nucleotide sequence ID" value="NC_014541.1"/>
</dbReference>
<dbReference type="EMBL" id="CP002209">
    <property type="protein sequence ID" value="ADN75535.1"/>
    <property type="molecule type" value="Genomic_DNA"/>
</dbReference>
<dbReference type="InterPro" id="IPR055438">
    <property type="entry name" value="AstE_AspA_cat"/>
</dbReference>
<dbReference type="eggNOG" id="COG3608">
    <property type="taxonomic scope" value="Bacteria"/>
</dbReference>
<keyword evidence="4" id="KW-0862">Zinc</keyword>
<organism evidence="6 7">
    <name type="scientific">Ferrimonas balearica (strain DSM 9799 / CCM 4581 / KCTC 23876 / PAT)</name>
    <dbReference type="NCBI Taxonomy" id="550540"/>
    <lineage>
        <taxon>Bacteria</taxon>
        <taxon>Pseudomonadati</taxon>
        <taxon>Pseudomonadota</taxon>
        <taxon>Gammaproteobacteria</taxon>
        <taxon>Alteromonadales</taxon>
        <taxon>Ferrimonadaceae</taxon>
        <taxon>Ferrimonas</taxon>
    </lineage>
</organism>
<dbReference type="OrthoDB" id="9782876at2"/>
<evidence type="ECO:0000256" key="3">
    <source>
        <dbReference type="ARBA" id="ARBA00022801"/>
    </source>
</evidence>
<dbReference type="KEGG" id="fbl:Fbal_1330"/>
<dbReference type="GO" id="GO:0016811">
    <property type="term" value="F:hydrolase activity, acting on carbon-nitrogen (but not peptide) bonds, in linear amides"/>
    <property type="evidence" value="ECO:0007669"/>
    <property type="project" value="InterPro"/>
</dbReference>
<dbReference type="Proteomes" id="UP000006683">
    <property type="component" value="Chromosome"/>
</dbReference>
<dbReference type="GO" id="GO:0016788">
    <property type="term" value="F:hydrolase activity, acting on ester bonds"/>
    <property type="evidence" value="ECO:0007669"/>
    <property type="project" value="InterPro"/>
</dbReference>
<evidence type="ECO:0000256" key="1">
    <source>
        <dbReference type="ARBA" id="ARBA00001947"/>
    </source>
</evidence>
<reference evidence="6 7" key="1">
    <citation type="journal article" date="2010" name="Stand. Genomic Sci.">
        <title>Complete genome sequence of Ferrimonas balearica type strain (PAT).</title>
        <authorList>
            <person name="Nolan M."/>
            <person name="Sikorski J."/>
            <person name="Davenport K."/>
            <person name="Lucas S."/>
            <person name="Glavina Del Rio T."/>
            <person name="Tice H."/>
            <person name="Cheng J."/>
            <person name="Goodwin L."/>
            <person name="Pitluck S."/>
            <person name="Liolios K."/>
            <person name="Ivanova N."/>
            <person name="Mavromatis K."/>
            <person name="Ovchinnikova G."/>
            <person name="Pati A."/>
            <person name="Chen A."/>
            <person name="Palaniappan K."/>
            <person name="Land M."/>
            <person name="Hauser L."/>
            <person name="Chang Y."/>
            <person name="Jeffries C."/>
            <person name="Tapia R."/>
            <person name="Brettin T."/>
            <person name="Detter J."/>
            <person name="Han C."/>
            <person name="Yasawong M."/>
            <person name="Rohde M."/>
            <person name="Tindall B."/>
            <person name="Goker M."/>
            <person name="Woyke T."/>
            <person name="Bristow J."/>
            <person name="Eisen J."/>
            <person name="Markowitz V."/>
            <person name="Hugenholtz P."/>
            <person name="Kyrpides N."/>
            <person name="Klenk H."/>
            <person name="Lapidus A."/>
        </authorList>
    </citation>
    <scope>NUCLEOTIDE SEQUENCE [LARGE SCALE GENOMIC DNA]</scope>
    <source>
        <strain evidence="7">DSM 9799 / CCM 4581 / KCTC 23876 / PAT</strain>
    </source>
</reference>
<keyword evidence="3" id="KW-0378">Hydrolase</keyword>
<dbReference type="PANTHER" id="PTHR37326">
    <property type="entry name" value="BLL3975 PROTEIN"/>
    <property type="match status" value="1"/>
</dbReference>
<name>E1SM03_FERBD</name>
<dbReference type="HOGENOM" id="CLU_035605_0_1_6"/>
<dbReference type="InterPro" id="IPR043795">
    <property type="entry name" value="N-alpha-Ac-DABA-like"/>
</dbReference>
<dbReference type="STRING" id="550540.Fbal_1330"/>
<keyword evidence="7" id="KW-1185">Reference proteome</keyword>
<protein>
    <submittedName>
        <fullName evidence="6">Succinylglutamate desuccinylase/aspartoacylase</fullName>
    </submittedName>
</protein>
<evidence type="ECO:0000256" key="4">
    <source>
        <dbReference type="ARBA" id="ARBA00022833"/>
    </source>
</evidence>
<dbReference type="PIRSF" id="PIRSF039012">
    <property type="entry name" value="ASP"/>
    <property type="match status" value="1"/>
</dbReference>
<dbReference type="CDD" id="cd06251">
    <property type="entry name" value="M14_ASTE_ASPA-like"/>
    <property type="match status" value="1"/>
</dbReference>
<feature type="domain" description="Succinylglutamate desuccinylase/Aspartoacylase catalytic" evidence="5">
    <location>
        <begin position="46"/>
        <end position="226"/>
    </location>
</feature>
<evidence type="ECO:0000256" key="2">
    <source>
        <dbReference type="ARBA" id="ARBA00022723"/>
    </source>
</evidence>
<evidence type="ECO:0000313" key="7">
    <source>
        <dbReference type="Proteomes" id="UP000006683"/>
    </source>
</evidence>
<sequence length="352" mass="38143">MKNRPIEFGGETILPGQQRTVEIPLAGLVTQHQLQLSVRVLNGHSPGPCLFVSAAIHGDEINGVEVIRRLQKLKALKRLKGTLVLAPIVNLHGFLSQSRYLPDGRDLNRSFPGSERGTLAGRVAHTFLNEVVNKCTHGIDLHTGARHRDNLPQIRADLSHPETEGMAHAFGVPVVMHSEIRDGSLRAVAGANGTPILLYEAGEALRFDEICIRAGVKGVLNVMRHLGMLPPSRSKEAKPKTTMVSHTSSWVRAPVSGIFRAMLPMGAKAEKGAVLGMIADPLGDSEEPVIAPRDSIVIGRTNLPLVHEGEALFHLAYYKRAVDDVADQLEDFHETHEPEAGTSDVVGEAPIL</sequence>
<dbReference type="Pfam" id="PF24827">
    <property type="entry name" value="AstE_AspA_cat"/>
    <property type="match status" value="1"/>
</dbReference>
<comment type="cofactor">
    <cofactor evidence="1">
        <name>Zn(2+)</name>
        <dbReference type="ChEBI" id="CHEBI:29105"/>
    </cofactor>
</comment>
<dbReference type="Gene3D" id="3.40.630.10">
    <property type="entry name" value="Zn peptidases"/>
    <property type="match status" value="1"/>
</dbReference>
<evidence type="ECO:0000259" key="5">
    <source>
        <dbReference type="Pfam" id="PF24827"/>
    </source>
</evidence>
<gene>
    <name evidence="6" type="ordered locus">Fbal_1330</name>
</gene>
<proteinExistence type="predicted"/>
<dbReference type="InterPro" id="IPR053138">
    <property type="entry name" value="N-alpha-Ac-DABA_deacetylase"/>
</dbReference>
<dbReference type="AlphaFoldDB" id="E1SM03"/>